<dbReference type="Gene3D" id="1.10.600.10">
    <property type="entry name" value="Farnesyl Diphosphate Synthase"/>
    <property type="match status" value="1"/>
</dbReference>
<sequence length="330" mass="35111">MLLSLTDRVPLLAARPGPAAVPATAPDAAPDAARADRLDRWARAAGLAPGAARCDLLAARLFPGAPAGRVELLARWLVWALALDDALDRPPLGDSGTGVRALYDDLLAALRRGRPSPGARPLESALVALWHATVRAPDGPELSRDWRRRFLQHLGEHRDGCAEEAVNRRTGTVPGPAGYPALRRRAAAPYLFDLAEPVLGAELPPALAAAPAWRALLDGVADILAWCNDLASYDAERERGDRHNHVAVLGEAYGFGAANAARSVADRIAERAGDVAAAARTLPATLERLRFTAAEQAVTERTVQALLDAPRVHLDWLRESGRHAALAGAR</sequence>
<organism evidence="3 4">
    <name type="scientific">Actinomadura parmotrematis</name>
    <dbReference type="NCBI Taxonomy" id="2864039"/>
    <lineage>
        <taxon>Bacteria</taxon>
        <taxon>Bacillati</taxon>
        <taxon>Actinomycetota</taxon>
        <taxon>Actinomycetes</taxon>
        <taxon>Streptosporangiales</taxon>
        <taxon>Thermomonosporaceae</taxon>
        <taxon>Actinomadura</taxon>
    </lineage>
</organism>
<dbReference type="Proteomes" id="UP000774570">
    <property type="component" value="Unassembled WGS sequence"/>
</dbReference>
<dbReference type="EMBL" id="JAIBOA010000001">
    <property type="protein sequence ID" value="MBW8480790.1"/>
    <property type="molecule type" value="Genomic_DNA"/>
</dbReference>
<proteinExistence type="inferred from homology"/>
<comment type="caution">
    <text evidence="3">The sequence shown here is derived from an EMBL/GenBank/DDBJ whole genome shotgun (WGS) entry which is preliminary data.</text>
</comment>
<dbReference type="InterPro" id="IPR008949">
    <property type="entry name" value="Isoprenoid_synthase_dom_sf"/>
</dbReference>
<keyword evidence="2" id="KW-0460">Magnesium</keyword>
<keyword evidence="2" id="KW-0479">Metal-binding</keyword>
<gene>
    <name evidence="3" type="ORF">K1Y72_00320</name>
</gene>
<evidence type="ECO:0000256" key="1">
    <source>
        <dbReference type="ARBA" id="ARBA00023239"/>
    </source>
</evidence>
<dbReference type="InterPro" id="IPR034686">
    <property type="entry name" value="Terpene_cyclase-like_2"/>
</dbReference>
<dbReference type="SUPFAM" id="SSF48576">
    <property type="entry name" value="Terpenoid synthases"/>
    <property type="match status" value="1"/>
</dbReference>
<keyword evidence="1 2" id="KW-0456">Lyase</keyword>
<dbReference type="SFLD" id="SFLDG01020">
    <property type="entry name" value="Terpene_Cyclase_Like_2"/>
    <property type="match status" value="1"/>
</dbReference>
<evidence type="ECO:0000313" key="4">
    <source>
        <dbReference type="Proteomes" id="UP000774570"/>
    </source>
</evidence>
<evidence type="ECO:0000313" key="3">
    <source>
        <dbReference type="EMBL" id="MBW8480790.1"/>
    </source>
</evidence>
<comment type="similarity">
    <text evidence="2">Belongs to the terpene synthase family.</text>
</comment>
<reference evidence="3 4" key="1">
    <citation type="submission" date="2021-07" db="EMBL/GenBank/DDBJ databases">
        <title>Actinomadura sp. PM05-2 isolated from lichen.</title>
        <authorList>
            <person name="Somphong A."/>
            <person name="Phongsopitanun W."/>
            <person name="Tanasupawat S."/>
            <person name="Peongsungnone V."/>
        </authorList>
    </citation>
    <scope>NUCLEOTIDE SEQUENCE [LARGE SCALE GENOMIC DNA]</scope>
    <source>
        <strain evidence="3 4">PM05-2</strain>
    </source>
</reference>
<comment type="cofactor">
    <cofactor evidence="2">
        <name>Mg(2+)</name>
        <dbReference type="ChEBI" id="CHEBI:18420"/>
    </cofactor>
</comment>
<name>A0ABS7FKL9_9ACTN</name>
<dbReference type="PANTHER" id="PTHR35201">
    <property type="entry name" value="TERPENE SYNTHASE"/>
    <property type="match status" value="1"/>
</dbReference>
<dbReference type="SFLD" id="SFLDS00005">
    <property type="entry name" value="Isoprenoid_Synthase_Type_I"/>
    <property type="match status" value="1"/>
</dbReference>
<evidence type="ECO:0000256" key="2">
    <source>
        <dbReference type="RuleBase" id="RU366034"/>
    </source>
</evidence>
<dbReference type="EC" id="4.2.3.-" evidence="2"/>
<dbReference type="PANTHER" id="PTHR35201:SF4">
    <property type="entry name" value="BETA-PINACENE SYNTHASE-RELATED"/>
    <property type="match status" value="1"/>
</dbReference>
<keyword evidence="4" id="KW-1185">Reference proteome</keyword>
<dbReference type="Pfam" id="PF19086">
    <property type="entry name" value="Terpene_syn_C_2"/>
    <property type="match status" value="1"/>
</dbReference>
<accession>A0ABS7FKL9</accession>
<protein>
    <recommendedName>
        <fullName evidence="2">Terpene synthase</fullName>
        <ecNumber evidence="2">4.2.3.-</ecNumber>
    </recommendedName>
</protein>